<keyword evidence="1" id="KW-1133">Transmembrane helix</keyword>
<organism evidence="2 3">
    <name type="scientific">Aquisalimonas asiatica</name>
    <dbReference type="NCBI Taxonomy" id="406100"/>
    <lineage>
        <taxon>Bacteria</taxon>
        <taxon>Pseudomonadati</taxon>
        <taxon>Pseudomonadota</taxon>
        <taxon>Gammaproteobacteria</taxon>
        <taxon>Chromatiales</taxon>
        <taxon>Ectothiorhodospiraceae</taxon>
        <taxon>Aquisalimonas</taxon>
    </lineage>
</organism>
<dbReference type="STRING" id="406100.SAMN04488052_102179"/>
<evidence type="ECO:0008006" key="4">
    <source>
        <dbReference type="Google" id="ProtNLM"/>
    </source>
</evidence>
<feature type="transmembrane region" description="Helical" evidence="1">
    <location>
        <begin position="110"/>
        <end position="129"/>
    </location>
</feature>
<dbReference type="RefSeq" id="WP_245753954.1">
    <property type="nucleotide sequence ID" value="NZ_FOEG01000002.1"/>
</dbReference>
<accession>A0A1H8RQM2</accession>
<dbReference type="EMBL" id="FOEG01000002">
    <property type="protein sequence ID" value="SEO68587.1"/>
    <property type="molecule type" value="Genomic_DNA"/>
</dbReference>
<feature type="transmembrane region" description="Helical" evidence="1">
    <location>
        <begin position="141"/>
        <end position="162"/>
    </location>
</feature>
<dbReference type="AlphaFoldDB" id="A0A1H8RQM2"/>
<keyword evidence="1" id="KW-0472">Membrane</keyword>
<evidence type="ECO:0000313" key="2">
    <source>
        <dbReference type="EMBL" id="SEO68587.1"/>
    </source>
</evidence>
<proteinExistence type="predicted"/>
<dbReference type="Proteomes" id="UP000199657">
    <property type="component" value="Unassembled WGS sequence"/>
</dbReference>
<keyword evidence="1" id="KW-0812">Transmembrane</keyword>
<evidence type="ECO:0000256" key="1">
    <source>
        <dbReference type="SAM" id="Phobius"/>
    </source>
</evidence>
<reference evidence="2 3" key="1">
    <citation type="submission" date="2016-10" db="EMBL/GenBank/DDBJ databases">
        <authorList>
            <person name="de Groot N.N."/>
        </authorList>
    </citation>
    <scope>NUCLEOTIDE SEQUENCE [LARGE SCALE GENOMIC DNA]</scope>
    <source>
        <strain evidence="2 3">CGMCC 1.6291</strain>
    </source>
</reference>
<feature type="transmembrane region" description="Helical" evidence="1">
    <location>
        <begin position="81"/>
        <end position="104"/>
    </location>
</feature>
<feature type="transmembrane region" description="Helical" evidence="1">
    <location>
        <begin position="43"/>
        <end position="61"/>
    </location>
</feature>
<gene>
    <name evidence="2" type="ORF">SAMN04488052_102179</name>
</gene>
<keyword evidence="3" id="KW-1185">Reference proteome</keyword>
<evidence type="ECO:0000313" key="3">
    <source>
        <dbReference type="Proteomes" id="UP000199657"/>
    </source>
</evidence>
<name>A0A1H8RQM2_9GAMM</name>
<protein>
    <recommendedName>
        <fullName evidence="4">Permease</fullName>
    </recommendedName>
</protein>
<sequence>MMTVVAYGTVALLLLAAFAAAHRGGTIRHRDVAHDGWIQLQPLLLRLPPALLAGMFLAALIPEQQMVAVLGDASGFRGILLATLIGGIMPGGPMIVFPLALALIDAGIGVAQMITLITAWSVLAFHRVLVFEAPMMGWRFVVLRTLACLPVPLAAGLLTEIIRTGTA</sequence>